<feature type="region of interest" description="Disordered" evidence="1">
    <location>
        <begin position="199"/>
        <end position="245"/>
    </location>
</feature>
<evidence type="ECO:0000256" key="1">
    <source>
        <dbReference type="SAM" id="MobiDB-lite"/>
    </source>
</evidence>
<feature type="compositionally biased region" description="Basic and acidic residues" evidence="1">
    <location>
        <begin position="204"/>
        <end position="245"/>
    </location>
</feature>
<dbReference type="OrthoDB" id="10039931at2759"/>
<sequence length="245" mass="26936">MSKNQVVKVTQTVILVCEPYLLYNFGHFSIRIIGASSMPADMRGQRILRMEGLIANAAEFLLHPAESLIMSKETPALLAAEVDACRLECGLNMLVSIPAILRVSLTHRLRICLEAVWYVLFSFDSTPKMSNISSGSSTSLSTISTSCSCDVNMVLRPLAVVGESLGARASPFFERERAEGEVLGPSAVIGETLRSRAIPFPKSGKFESERQPRRGESSDRRREDGNAERAGDGERDECERLPAER</sequence>
<evidence type="ECO:0000313" key="3">
    <source>
        <dbReference type="Proteomes" id="UP001152888"/>
    </source>
</evidence>
<reference evidence="2" key="1">
    <citation type="submission" date="2022-03" db="EMBL/GenBank/DDBJ databases">
        <authorList>
            <person name="Sayadi A."/>
        </authorList>
    </citation>
    <scope>NUCLEOTIDE SEQUENCE</scope>
</reference>
<comment type="caution">
    <text evidence="2">The sequence shown here is derived from an EMBL/GenBank/DDBJ whole genome shotgun (WGS) entry which is preliminary data.</text>
</comment>
<evidence type="ECO:0000313" key="2">
    <source>
        <dbReference type="EMBL" id="CAH1969530.1"/>
    </source>
</evidence>
<keyword evidence="3" id="KW-1185">Reference proteome</keyword>
<dbReference type="EMBL" id="CAKOFQ010006765">
    <property type="protein sequence ID" value="CAH1969530.1"/>
    <property type="molecule type" value="Genomic_DNA"/>
</dbReference>
<organism evidence="2 3">
    <name type="scientific">Acanthoscelides obtectus</name>
    <name type="common">Bean weevil</name>
    <name type="synonym">Bruchus obtectus</name>
    <dbReference type="NCBI Taxonomy" id="200917"/>
    <lineage>
        <taxon>Eukaryota</taxon>
        <taxon>Metazoa</taxon>
        <taxon>Ecdysozoa</taxon>
        <taxon>Arthropoda</taxon>
        <taxon>Hexapoda</taxon>
        <taxon>Insecta</taxon>
        <taxon>Pterygota</taxon>
        <taxon>Neoptera</taxon>
        <taxon>Endopterygota</taxon>
        <taxon>Coleoptera</taxon>
        <taxon>Polyphaga</taxon>
        <taxon>Cucujiformia</taxon>
        <taxon>Chrysomeloidea</taxon>
        <taxon>Chrysomelidae</taxon>
        <taxon>Bruchinae</taxon>
        <taxon>Bruchini</taxon>
        <taxon>Acanthoscelides</taxon>
    </lineage>
</organism>
<protein>
    <submittedName>
        <fullName evidence="2">Uncharacterized protein</fullName>
    </submittedName>
</protein>
<gene>
    <name evidence="2" type="ORF">ACAOBT_LOCUS8465</name>
</gene>
<dbReference type="Proteomes" id="UP001152888">
    <property type="component" value="Unassembled WGS sequence"/>
</dbReference>
<proteinExistence type="predicted"/>
<dbReference type="AlphaFoldDB" id="A0A9P0K8J8"/>
<accession>A0A9P0K8J8</accession>
<name>A0A9P0K8J8_ACAOB</name>